<dbReference type="Pfam" id="PF12771">
    <property type="entry name" value="SusD-like_2"/>
    <property type="match status" value="1"/>
</dbReference>
<dbReference type="InterPro" id="IPR011990">
    <property type="entry name" value="TPR-like_helical_dom_sf"/>
</dbReference>
<feature type="chain" id="PRO_5012968314" evidence="1">
    <location>
        <begin position="22"/>
        <end position="544"/>
    </location>
</feature>
<dbReference type="InterPro" id="IPR041662">
    <property type="entry name" value="SusD-like_2"/>
</dbReference>
<sequence length="544" mass="60523">MKKLLAILSITVAFTSCNTWLDVNDNPNSANSAVPTAEQRLPPILAQFSDCYESAGTRAAFVSQQLAVTYAINNNYNLTRWYSNLSSANWPWQCWYVNTAVNIAPMITAAEKVGAYHYIGVGKIIKAWGFSALSDFYGMMPYDEFDDPNTFTPKFDDGSYIQGKVLELLDEAIQDLQKQQAPGAPSLAEGDTWNHGNVDNWIRLANGIKARCLLHLVKKADFDPEAVLAAANAGPQTEDQSTIMQYIDDPSTTNNAKSSLQYQNTGTSARFTKLYIDYLSNNYTGAPTGANDMEDPRMDIILPRMQDGSGNWVRTQGVDMTSDVVLNGPKAVSFNSTTNKFSNADSIYIQLRRNPMSPAAGNRIASTGCWYTDRGAKGLLLTNAEMHFIVAEIKLRQNKPNEALQAYQAGIKAHMTLVGVDGSVSDNFLASTSVVQDPAKLTLSDIMIQKYIALSFSIEVWCDLRRLNYCTDASGVYNESTGVYKGFKRPKHVYLESYPNETDWPRRFAVPSYEINYNLDQVRAANPNAEKPTYINQPVWWDKP</sequence>
<dbReference type="PROSITE" id="PS51257">
    <property type="entry name" value="PROKAR_LIPOPROTEIN"/>
    <property type="match status" value="1"/>
</dbReference>
<protein>
    <submittedName>
        <fullName evidence="2">SusD/RagB family nutrient-binding outer membrane lipoprotein</fullName>
    </submittedName>
</protein>
<proteinExistence type="predicted"/>
<feature type="signal peptide" evidence="1">
    <location>
        <begin position="1"/>
        <end position="21"/>
    </location>
</feature>
<dbReference type="EMBL" id="CP023777">
    <property type="protein sequence ID" value="ATL48025.1"/>
    <property type="molecule type" value="Genomic_DNA"/>
</dbReference>
<dbReference type="OrthoDB" id="9766256at2"/>
<reference evidence="2 3" key="1">
    <citation type="submission" date="2017-10" db="EMBL/GenBank/DDBJ databases">
        <title>Paenichitinophaga pekingensis gen. nov., sp. nov., isolated from activated sludge.</title>
        <authorList>
            <person name="Jin D."/>
            <person name="Kong X."/>
            <person name="Deng Y."/>
            <person name="Bai Z."/>
        </authorList>
    </citation>
    <scope>NUCLEOTIDE SEQUENCE [LARGE SCALE GENOMIC DNA]</scope>
    <source>
        <strain evidence="2 3">13</strain>
    </source>
</reference>
<dbReference type="KEGG" id="cbae:COR50_13085"/>
<dbReference type="Proteomes" id="UP000220133">
    <property type="component" value="Chromosome"/>
</dbReference>
<dbReference type="SUPFAM" id="SSF48452">
    <property type="entry name" value="TPR-like"/>
    <property type="match status" value="1"/>
</dbReference>
<dbReference type="AlphaFoldDB" id="A0A291QVS1"/>
<dbReference type="RefSeq" id="WP_098194402.1">
    <property type="nucleotide sequence ID" value="NZ_CP023777.1"/>
</dbReference>
<organism evidence="2 3">
    <name type="scientific">Chitinophaga caeni</name>
    <dbReference type="NCBI Taxonomy" id="2029983"/>
    <lineage>
        <taxon>Bacteria</taxon>
        <taxon>Pseudomonadati</taxon>
        <taxon>Bacteroidota</taxon>
        <taxon>Chitinophagia</taxon>
        <taxon>Chitinophagales</taxon>
        <taxon>Chitinophagaceae</taxon>
        <taxon>Chitinophaga</taxon>
    </lineage>
</organism>
<evidence type="ECO:0000313" key="2">
    <source>
        <dbReference type="EMBL" id="ATL48025.1"/>
    </source>
</evidence>
<accession>A0A291QVS1</accession>
<evidence type="ECO:0000313" key="3">
    <source>
        <dbReference type="Proteomes" id="UP000220133"/>
    </source>
</evidence>
<dbReference type="Gene3D" id="1.25.40.390">
    <property type="match status" value="1"/>
</dbReference>
<name>A0A291QVS1_9BACT</name>
<keyword evidence="1" id="KW-0732">Signal</keyword>
<keyword evidence="2" id="KW-0449">Lipoprotein</keyword>
<keyword evidence="3" id="KW-1185">Reference proteome</keyword>
<evidence type="ECO:0000256" key="1">
    <source>
        <dbReference type="SAM" id="SignalP"/>
    </source>
</evidence>
<gene>
    <name evidence="2" type="ORF">COR50_13085</name>
</gene>